<accession>A0ABD7IYB4</accession>
<gene>
    <name evidence="2" type="ORF">EGW16_13755</name>
</gene>
<evidence type="ECO:0000313" key="3">
    <source>
        <dbReference type="Proteomes" id="UP000281488"/>
    </source>
</evidence>
<dbReference type="AlphaFoldDB" id="A0ABD7IYB4"/>
<organism evidence="2 3">
    <name type="scientific">Enterococcus faecalis</name>
    <name type="common">Streptococcus faecalis</name>
    <dbReference type="NCBI Taxonomy" id="1351"/>
    <lineage>
        <taxon>Bacteria</taxon>
        <taxon>Bacillati</taxon>
        <taxon>Bacillota</taxon>
        <taxon>Bacilli</taxon>
        <taxon>Lactobacillales</taxon>
        <taxon>Enterococcaceae</taxon>
        <taxon>Enterococcus</taxon>
    </lineage>
</organism>
<sequence>MSRKGNCFDNSPIENFFDLLKQETYHDILCSSFEKLEQRIEE</sequence>
<evidence type="ECO:0000313" key="2">
    <source>
        <dbReference type="EMBL" id="ROX30387.1"/>
    </source>
</evidence>
<evidence type="ECO:0000259" key="1">
    <source>
        <dbReference type="Pfam" id="PF13333"/>
    </source>
</evidence>
<dbReference type="InterPro" id="IPR001584">
    <property type="entry name" value="Integrase_cat-core"/>
</dbReference>
<proteinExistence type="predicted"/>
<dbReference type="Pfam" id="PF13333">
    <property type="entry name" value="rve_2"/>
    <property type="match status" value="1"/>
</dbReference>
<reference evidence="2 3" key="1">
    <citation type="submission" date="2018-10" db="EMBL/GenBank/DDBJ databases">
        <title>Genotypes and phenotypes of Enterococci isolated from broiler chickens.</title>
        <authorList>
            <person name="Muhammad A.R."/>
            <person name="Diarra M.S."/>
        </authorList>
    </citation>
    <scope>NUCLEOTIDE SEQUENCE [LARGE SCALE GENOMIC DNA]</scope>
    <source>
        <strain evidence="2 3">LIT2 A36'</strain>
    </source>
</reference>
<dbReference type="EMBL" id="RKMZ01000009">
    <property type="protein sequence ID" value="ROX30387.1"/>
    <property type="molecule type" value="Genomic_DNA"/>
</dbReference>
<feature type="domain" description="Integrase catalytic" evidence="1">
    <location>
        <begin position="14"/>
        <end position="42"/>
    </location>
</feature>
<protein>
    <recommendedName>
        <fullName evidence="1">Integrase catalytic domain-containing protein</fullName>
    </recommendedName>
</protein>
<comment type="caution">
    <text evidence="2">The sequence shown here is derived from an EMBL/GenBank/DDBJ whole genome shotgun (WGS) entry which is preliminary data.</text>
</comment>
<dbReference type="Proteomes" id="UP000281488">
    <property type="component" value="Unassembled WGS sequence"/>
</dbReference>
<dbReference type="RefSeq" id="WP_123827795.1">
    <property type="nucleotide sequence ID" value="NZ_CP091901.1"/>
</dbReference>
<name>A0ABD7IYB4_ENTFL</name>